<feature type="compositionally biased region" description="Pro residues" evidence="1">
    <location>
        <begin position="20"/>
        <end position="29"/>
    </location>
</feature>
<sequence>MAHHGGLAHETSASLQQPSSVPPPRPPVPRVHRPRMAIMTPPPPTTIILQPLGSTTTTPASPVRRQPPPAEVTLTAPRPDGDRAVNEYVETPFRPAAASEQRRDPPHHQALHLPIHNPAKKKPVTFKKDTPGSSSSGGDAGTSGGDCFRGSIICPECGRCRCESCRQPRPLPSRWLCVTISASVLRRRVSTMPRVCAVSRASSITVPRTTNWTTTTVLLLGWTTRVRADHIVCSRGGGVLPRSPSSYPVSGAIGPLKGVWKCARSATRGIVVKDADANLVGIPSSPT</sequence>
<keyword evidence="3" id="KW-1185">Reference proteome</keyword>
<accession>A0AAD8EIC0</accession>
<organism evidence="2 3">
    <name type="scientific">Diploptera punctata</name>
    <name type="common">Pacific beetle cockroach</name>
    <dbReference type="NCBI Taxonomy" id="6984"/>
    <lineage>
        <taxon>Eukaryota</taxon>
        <taxon>Metazoa</taxon>
        <taxon>Ecdysozoa</taxon>
        <taxon>Arthropoda</taxon>
        <taxon>Hexapoda</taxon>
        <taxon>Insecta</taxon>
        <taxon>Pterygota</taxon>
        <taxon>Neoptera</taxon>
        <taxon>Polyneoptera</taxon>
        <taxon>Dictyoptera</taxon>
        <taxon>Blattodea</taxon>
        <taxon>Blaberoidea</taxon>
        <taxon>Blaberidae</taxon>
        <taxon>Diplopterinae</taxon>
        <taxon>Diploptera</taxon>
    </lineage>
</organism>
<feature type="region of interest" description="Disordered" evidence="1">
    <location>
        <begin position="1"/>
        <end position="83"/>
    </location>
</feature>
<proteinExistence type="predicted"/>
<feature type="region of interest" description="Disordered" evidence="1">
    <location>
        <begin position="95"/>
        <end position="142"/>
    </location>
</feature>
<dbReference type="GO" id="GO:0046580">
    <property type="term" value="P:negative regulation of Ras protein signal transduction"/>
    <property type="evidence" value="ECO:0007669"/>
    <property type="project" value="TreeGrafter"/>
</dbReference>
<name>A0AAD8EIC0_DIPPU</name>
<evidence type="ECO:0000313" key="3">
    <source>
        <dbReference type="Proteomes" id="UP001233999"/>
    </source>
</evidence>
<dbReference type="InterPro" id="IPR051192">
    <property type="entry name" value="Sprouty_domain"/>
</dbReference>
<gene>
    <name evidence="2" type="ORF">L9F63_001800</name>
</gene>
<dbReference type="GO" id="GO:0040037">
    <property type="term" value="P:negative regulation of fibroblast growth factor receptor signaling pathway"/>
    <property type="evidence" value="ECO:0007669"/>
    <property type="project" value="TreeGrafter"/>
</dbReference>
<evidence type="ECO:0000313" key="2">
    <source>
        <dbReference type="EMBL" id="KAJ9591655.1"/>
    </source>
</evidence>
<dbReference type="PANTHER" id="PTHR12365">
    <property type="entry name" value="SPROUTY"/>
    <property type="match status" value="1"/>
</dbReference>
<reference evidence="2" key="1">
    <citation type="journal article" date="2023" name="IScience">
        <title>Live-bearing cockroach genome reveals convergent evolutionary mechanisms linked to viviparity in insects and beyond.</title>
        <authorList>
            <person name="Fouks B."/>
            <person name="Harrison M.C."/>
            <person name="Mikhailova A.A."/>
            <person name="Marchal E."/>
            <person name="English S."/>
            <person name="Carruthers M."/>
            <person name="Jennings E.C."/>
            <person name="Chiamaka E.L."/>
            <person name="Frigard R.A."/>
            <person name="Pippel M."/>
            <person name="Attardo G.M."/>
            <person name="Benoit J.B."/>
            <person name="Bornberg-Bauer E."/>
            <person name="Tobe S.S."/>
        </authorList>
    </citation>
    <scope>NUCLEOTIDE SEQUENCE</scope>
    <source>
        <strain evidence="2">Stay&amp;Tobe</strain>
    </source>
</reference>
<comment type="caution">
    <text evidence="2">The sequence shown here is derived from an EMBL/GenBank/DDBJ whole genome shotgun (WGS) entry which is preliminary data.</text>
</comment>
<dbReference type="GO" id="GO:0048513">
    <property type="term" value="P:animal organ development"/>
    <property type="evidence" value="ECO:0007669"/>
    <property type="project" value="TreeGrafter"/>
</dbReference>
<dbReference type="EMBL" id="JASPKZ010003861">
    <property type="protein sequence ID" value="KAJ9591655.1"/>
    <property type="molecule type" value="Genomic_DNA"/>
</dbReference>
<evidence type="ECO:0000256" key="1">
    <source>
        <dbReference type="SAM" id="MobiDB-lite"/>
    </source>
</evidence>
<dbReference type="Proteomes" id="UP001233999">
    <property type="component" value="Unassembled WGS sequence"/>
</dbReference>
<dbReference type="AlphaFoldDB" id="A0AAD8EIC0"/>
<protein>
    <submittedName>
        <fullName evidence="2">Uncharacterized protein</fullName>
    </submittedName>
</protein>
<dbReference type="GO" id="GO:0005829">
    <property type="term" value="C:cytosol"/>
    <property type="evidence" value="ECO:0007669"/>
    <property type="project" value="TreeGrafter"/>
</dbReference>
<reference evidence="2" key="2">
    <citation type="submission" date="2023-05" db="EMBL/GenBank/DDBJ databases">
        <authorList>
            <person name="Fouks B."/>
        </authorList>
    </citation>
    <scope>NUCLEOTIDE SEQUENCE</scope>
    <source>
        <strain evidence="2">Stay&amp;Tobe</strain>
        <tissue evidence="2">Testes</tissue>
    </source>
</reference>
<dbReference type="PANTHER" id="PTHR12365:SF7">
    <property type="entry name" value="PROTEIN SPROUTY"/>
    <property type="match status" value="1"/>
</dbReference>